<keyword evidence="7" id="KW-0460">Magnesium</keyword>
<evidence type="ECO:0000313" key="10">
    <source>
        <dbReference type="Proteomes" id="UP000292445"/>
    </source>
</evidence>
<keyword evidence="3 7" id="KW-0547">Nucleotide-binding</keyword>
<comment type="pathway">
    <text evidence="7">Metabolic intermediate biosynthesis; chorismate biosynthesis; chorismate from D-erythrose 4-phosphate and phosphoenolpyruvate: step 5/7.</text>
</comment>
<dbReference type="SUPFAM" id="SSF47413">
    <property type="entry name" value="lambda repressor-like DNA-binding domains"/>
    <property type="match status" value="1"/>
</dbReference>
<keyword evidence="5 7" id="KW-0067">ATP-binding</keyword>
<evidence type="ECO:0000256" key="6">
    <source>
        <dbReference type="ARBA" id="ARBA00023141"/>
    </source>
</evidence>
<evidence type="ECO:0000259" key="8">
    <source>
        <dbReference type="PROSITE" id="PS50943"/>
    </source>
</evidence>
<dbReference type="GO" id="GO:0005524">
    <property type="term" value="F:ATP binding"/>
    <property type="evidence" value="ECO:0007669"/>
    <property type="project" value="UniProtKB-UniRule"/>
</dbReference>
<gene>
    <name evidence="7" type="primary">aroK</name>
    <name evidence="9" type="ORF">EV675_5478</name>
</gene>
<organism evidence="9 10">
    <name type="scientific">Pigmentiphaga kullae</name>
    <dbReference type="NCBI Taxonomy" id="151784"/>
    <lineage>
        <taxon>Bacteria</taxon>
        <taxon>Pseudomonadati</taxon>
        <taxon>Pseudomonadota</taxon>
        <taxon>Betaproteobacteria</taxon>
        <taxon>Burkholderiales</taxon>
        <taxon>Alcaligenaceae</taxon>
        <taxon>Pigmentiphaga</taxon>
    </lineage>
</organism>
<dbReference type="CDD" id="cd00093">
    <property type="entry name" value="HTH_XRE"/>
    <property type="match status" value="1"/>
</dbReference>
<dbReference type="PANTHER" id="PTHR21087">
    <property type="entry name" value="SHIKIMATE KINASE"/>
    <property type="match status" value="1"/>
</dbReference>
<keyword evidence="10" id="KW-1185">Reference proteome</keyword>
<keyword evidence="7" id="KW-0479">Metal-binding</keyword>
<feature type="binding site" evidence="7">
    <location>
        <position position="146"/>
    </location>
    <ligand>
        <name>Mg(2+)</name>
        <dbReference type="ChEBI" id="CHEBI:18420"/>
    </ligand>
</feature>
<evidence type="ECO:0000256" key="2">
    <source>
        <dbReference type="ARBA" id="ARBA00022679"/>
    </source>
</evidence>
<dbReference type="GO" id="GO:0009073">
    <property type="term" value="P:aromatic amino acid family biosynthetic process"/>
    <property type="evidence" value="ECO:0007669"/>
    <property type="project" value="UniProtKB-KW"/>
</dbReference>
<reference evidence="9 10" key="1">
    <citation type="submission" date="2019-02" db="EMBL/GenBank/DDBJ databases">
        <title>Genomic Encyclopedia of Type Strains, Phase IV (KMG-IV): sequencing the most valuable type-strain genomes for metagenomic binning, comparative biology and taxonomic classification.</title>
        <authorList>
            <person name="Goeker M."/>
        </authorList>
    </citation>
    <scope>NUCLEOTIDE SEQUENCE [LARGE SCALE GENOMIC DNA]</scope>
    <source>
        <strain evidence="9 10">K24</strain>
    </source>
</reference>
<dbReference type="RefSeq" id="WP_130361771.1">
    <property type="nucleotide sequence ID" value="NZ_SGXC01000003.1"/>
</dbReference>
<keyword evidence="7" id="KW-0963">Cytoplasm</keyword>
<dbReference type="InterPro" id="IPR001387">
    <property type="entry name" value="Cro/C1-type_HTH"/>
</dbReference>
<feature type="domain" description="HTH cro/C1-type" evidence="8">
    <location>
        <begin position="31"/>
        <end position="85"/>
    </location>
</feature>
<dbReference type="InterPro" id="IPR000623">
    <property type="entry name" value="Shikimate_kinase/TSH1"/>
</dbReference>
<accession>A0A4Q7NAB4</accession>
<dbReference type="GO" id="GO:0004765">
    <property type="term" value="F:shikimate kinase activity"/>
    <property type="evidence" value="ECO:0007669"/>
    <property type="project" value="UniProtKB-UniRule"/>
</dbReference>
<comment type="function">
    <text evidence="7">Catalyzes the specific phosphorylation of the 3-hydroxyl group of shikimic acid using ATP as a cosubstrate.</text>
</comment>
<dbReference type="GO" id="GO:0003677">
    <property type="term" value="F:DNA binding"/>
    <property type="evidence" value="ECO:0007669"/>
    <property type="project" value="InterPro"/>
</dbReference>
<evidence type="ECO:0000256" key="5">
    <source>
        <dbReference type="ARBA" id="ARBA00022840"/>
    </source>
</evidence>
<evidence type="ECO:0000256" key="1">
    <source>
        <dbReference type="ARBA" id="ARBA00022605"/>
    </source>
</evidence>
<dbReference type="EC" id="2.7.1.71" evidence="7"/>
<dbReference type="Pfam" id="PF01202">
    <property type="entry name" value="SKI"/>
    <property type="match status" value="1"/>
</dbReference>
<dbReference type="SMART" id="SM00530">
    <property type="entry name" value="HTH_XRE"/>
    <property type="match status" value="1"/>
</dbReference>
<dbReference type="PROSITE" id="PS50943">
    <property type="entry name" value="HTH_CROC1"/>
    <property type="match status" value="1"/>
</dbReference>
<comment type="cofactor">
    <cofactor evidence="7">
        <name>Mg(2+)</name>
        <dbReference type="ChEBI" id="CHEBI:18420"/>
    </cofactor>
    <text evidence="7">Binds 1 Mg(2+) ion per subunit.</text>
</comment>
<dbReference type="SUPFAM" id="SSF52540">
    <property type="entry name" value="P-loop containing nucleoside triphosphate hydrolases"/>
    <property type="match status" value="1"/>
</dbReference>
<dbReference type="HAMAP" id="MF_00109">
    <property type="entry name" value="Shikimate_kinase"/>
    <property type="match status" value="1"/>
</dbReference>
<dbReference type="PANTHER" id="PTHR21087:SF16">
    <property type="entry name" value="SHIKIMATE KINASE 1, CHLOROPLASTIC"/>
    <property type="match status" value="1"/>
</dbReference>
<comment type="subcellular location">
    <subcellularLocation>
        <location evidence="7">Cytoplasm</location>
    </subcellularLocation>
</comment>
<comment type="similarity">
    <text evidence="7">Belongs to the shikimate kinase family.</text>
</comment>
<keyword evidence="6 7" id="KW-0057">Aromatic amino acid biosynthesis</keyword>
<dbReference type="Gene3D" id="3.40.50.300">
    <property type="entry name" value="P-loop containing nucleotide triphosphate hydrolases"/>
    <property type="match status" value="1"/>
</dbReference>
<dbReference type="GO" id="GO:0009423">
    <property type="term" value="P:chorismate biosynthetic process"/>
    <property type="evidence" value="ECO:0007669"/>
    <property type="project" value="UniProtKB-UniRule"/>
</dbReference>
<feature type="binding site" evidence="7">
    <location>
        <position position="188"/>
    </location>
    <ligand>
        <name>substrate</name>
    </ligand>
</feature>
<keyword evidence="2 7" id="KW-0808">Transferase</keyword>
<dbReference type="Pfam" id="PF01381">
    <property type="entry name" value="HTH_3"/>
    <property type="match status" value="1"/>
</dbReference>
<dbReference type="Gene3D" id="1.10.260.40">
    <property type="entry name" value="lambda repressor-like DNA-binding domains"/>
    <property type="match status" value="1"/>
</dbReference>
<dbReference type="CDD" id="cd00464">
    <property type="entry name" value="SK"/>
    <property type="match status" value="1"/>
</dbReference>
<dbReference type="InterPro" id="IPR031322">
    <property type="entry name" value="Shikimate/glucono_kinase"/>
</dbReference>
<feature type="binding site" evidence="7">
    <location>
        <position position="250"/>
    </location>
    <ligand>
        <name>ATP</name>
        <dbReference type="ChEBI" id="CHEBI:30616"/>
    </ligand>
</feature>
<dbReference type="OrthoDB" id="9800332at2"/>
<dbReference type="NCBIfam" id="NF006015">
    <property type="entry name" value="PRK08154.1"/>
    <property type="match status" value="1"/>
</dbReference>
<keyword evidence="1 7" id="KW-0028">Amino-acid biosynthesis</keyword>
<dbReference type="GO" id="GO:0008652">
    <property type="term" value="P:amino acid biosynthetic process"/>
    <property type="evidence" value="ECO:0007669"/>
    <property type="project" value="UniProtKB-KW"/>
</dbReference>
<dbReference type="GO" id="GO:0000287">
    <property type="term" value="F:magnesium ion binding"/>
    <property type="evidence" value="ECO:0007669"/>
    <property type="project" value="UniProtKB-UniRule"/>
</dbReference>
<protein>
    <recommendedName>
        <fullName evidence="7">Shikimate kinase</fullName>
        <shortName evidence="7">SK</shortName>
        <ecNumber evidence="7">2.7.1.71</ecNumber>
    </recommendedName>
</protein>
<dbReference type="EMBL" id="SGXC01000003">
    <property type="protein sequence ID" value="RZS78821.1"/>
    <property type="molecule type" value="Genomic_DNA"/>
</dbReference>
<feature type="binding site" evidence="7">
    <location>
        <position position="269"/>
    </location>
    <ligand>
        <name>substrate</name>
    </ligand>
</feature>
<comment type="caution">
    <text evidence="9">The sequence shown here is derived from an EMBL/GenBank/DDBJ whole genome shotgun (WGS) entry which is preliminary data.</text>
</comment>
<evidence type="ECO:0000256" key="3">
    <source>
        <dbReference type="ARBA" id="ARBA00022741"/>
    </source>
</evidence>
<evidence type="ECO:0000313" key="9">
    <source>
        <dbReference type="EMBL" id="RZS78821.1"/>
    </source>
</evidence>
<dbReference type="Proteomes" id="UP000292445">
    <property type="component" value="Unassembled WGS sequence"/>
</dbReference>
<evidence type="ECO:0000256" key="4">
    <source>
        <dbReference type="ARBA" id="ARBA00022777"/>
    </source>
</evidence>
<dbReference type="AlphaFoldDB" id="A0A4Q7NAB4"/>
<name>A0A4Q7NAB4_9BURK</name>
<dbReference type="PRINTS" id="PR01100">
    <property type="entry name" value="SHIKIMTKNASE"/>
</dbReference>
<comment type="caution">
    <text evidence="7">Lacks conserved residue(s) required for the propagation of feature annotation.</text>
</comment>
<feature type="binding site" evidence="7">
    <location>
        <begin position="142"/>
        <end position="147"/>
    </location>
    <ligand>
        <name>ATP</name>
        <dbReference type="ChEBI" id="CHEBI:30616"/>
    </ligand>
</feature>
<dbReference type="GO" id="GO:0005829">
    <property type="term" value="C:cytosol"/>
    <property type="evidence" value="ECO:0007669"/>
    <property type="project" value="TreeGrafter"/>
</dbReference>
<comment type="subunit">
    <text evidence="7">Monomer.</text>
</comment>
<dbReference type="InterPro" id="IPR010982">
    <property type="entry name" value="Lambda_DNA-bd_dom_sf"/>
</dbReference>
<dbReference type="UniPathway" id="UPA00053">
    <property type="reaction ID" value="UER00088"/>
</dbReference>
<evidence type="ECO:0000256" key="7">
    <source>
        <dbReference type="HAMAP-Rule" id="MF_00109"/>
    </source>
</evidence>
<sequence length="309" mass="33879">MKEEAVSEAGQAAANDAPAKEPFLVTLGERIRTLRARRGLTRKATASAAGISERHLANLELGTGNASILILLQVSQALQCSLAEILGDVTTTSPEWLLIRELLEGRSEADLHRARNTLTEMFGSRENNHSRLSRIALVGLRGAGKSTLGRMLADDLGYTFIELSREIEKVAGCSIVEIHSLYGANAYRRYERRALEETVQIHPEVVIATPGGLVSDVSTFNLLLSHCYTVWLQADPEDHMRRVVAQGDFRPMSGSREAMDDLKRILAGRAAFYAKADARYNTSGHSLEEAFAGLRSLVRNAAGMVDWSM</sequence>
<keyword evidence="4 7" id="KW-0418">Kinase</keyword>
<dbReference type="InterPro" id="IPR027417">
    <property type="entry name" value="P-loop_NTPase"/>
</dbReference>
<feature type="binding site" evidence="7">
    <location>
        <position position="211"/>
    </location>
    <ligand>
        <name>substrate</name>
    </ligand>
</feature>
<proteinExistence type="inferred from homology"/>
<comment type="catalytic activity">
    <reaction evidence="7">
        <text>shikimate + ATP = 3-phosphoshikimate + ADP + H(+)</text>
        <dbReference type="Rhea" id="RHEA:13121"/>
        <dbReference type="ChEBI" id="CHEBI:15378"/>
        <dbReference type="ChEBI" id="CHEBI:30616"/>
        <dbReference type="ChEBI" id="CHEBI:36208"/>
        <dbReference type="ChEBI" id="CHEBI:145989"/>
        <dbReference type="ChEBI" id="CHEBI:456216"/>
        <dbReference type="EC" id="2.7.1.71"/>
    </reaction>
</comment>